<proteinExistence type="predicted"/>
<dbReference type="RefSeq" id="WP_014254490.1">
    <property type="nucleotide sequence ID" value="NC_016627.1"/>
</dbReference>
<protein>
    <submittedName>
        <fullName evidence="1">Uncharacterized protein</fullName>
    </submittedName>
</protein>
<organism evidence="1 2">
    <name type="scientific">Acetivibrio clariflavus (strain DSM 19732 / NBRC 101661 / EBR45)</name>
    <name type="common">Clostridium clariflavum</name>
    <dbReference type="NCBI Taxonomy" id="720554"/>
    <lineage>
        <taxon>Bacteria</taxon>
        <taxon>Bacillati</taxon>
        <taxon>Bacillota</taxon>
        <taxon>Clostridia</taxon>
        <taxon>Eubacteriales</taxon>
        <taxon>Oscillospiraceae</taxon>
        <taxon>Acetivibrio</taxon>
    </lineage>
</organism>
<dbReference type="HOGENOM" id="CLU_2933354_0_0_9"/>
<reference evidence="1 2" key="2">
    <citation type="journal article" date="2012" name="Stand. Genomic Sci.">
        <title>Complete Genome Sequence of Clostridium clariflavum DSM 19732.</title>
        <authorList>
            <person name="Izquierdo J.A."/>
            <person name="Goodwin L."/>
            <person name="Davenport K.W."/>
            <person name="Teshima H."/>
            <person name="Bruce D."/>
            <person name="Detter C."/>
            <person name="Tapia R."/>
            <person name="Han S."/>
            <person name="Land M."/>
            <person name="Hauser L."/>
            <person name="Jeffries C.D."/>
            <person name="Han J."/>
            <person name="Pitluck S."/>
            <person name="Nolan M."/>
            <person name="Chen A."/>
            <person name="Huntemann M."/>
            <person name="Mavromatis K."/>
            <person name="Mikhailova N."/>
            <person name="Liolios K."/>
            <person name="Woyke T."/>
            <person name="Lynd L.R."/>
        </authorList>
    </citation>
    <scope>NUCLEOTIDE SEQUENCE [LARGE SCALE GENOMIC DNA]</scope>
    <source>
        <strain evidence="2">DSM 19732 / NBRC 101661 / EBR45</strain>
    </source>
</reference>
<keyword evidence="2" id="KW-1185">Reference proteome</keyword>
<name>G8LYX2_ACECE</name>
<sequence length="62" mass="7211">MECLKCENCKTGSAAYFCPMKNDFVLNVEATSQVIEKSRTGWKKGQPNYEVHRRRSRKEVEV</sequence>
<reference evidence="2" key="1">
    <citation type="submission" date="2011-12" db="EMBL/GenBank/DDBJ databases">
        <title>Complete sequence of Clostridium clariflavum DSM 19732.</title>
        <authorList>
            <consortium name="US DOE Joint Genome Institute"/>
            <person name="Lucas S."/>
            <person name="Han J."/>
            <person name="Lapidus A."/>
            <person name="Cheng J.-F."/>
            <person name="Goodwin L."/>
            <person name="Pitluck S."/>
            <person name="Peters L."/>
            <person name="Teshima H."/>
            <person name="Detter J.C."/>
            <person name="Han C."/>
            <person name="Tapia R."/>
            <person name="Land M."/>
            <person name="Hauser L."/>
            <person name="Kyrpides N."/>
            <person name="Ivanova N."/>
            <person name="Pagani I."/>
            <person name="Kitzmiller T."/>
            <person name="Lynd L."/>
            <person name="Izquierdo J."/>
            <person name="Woyke T."/>
        </authorList>
    </citation>
    <scope>NUCLEOTIDE SEQUENCE [LARGE SCALE GENOMIC DNA]</scope>
    <source>
        <strain evidence="2">DSM 19732 / NBRC 101661 / EBR45</strain>
    </source>
</reference>
<dbReference type="EMBL" id="CP003065">
    <property type="protein sequence ID" value="AEV67874.1"/>
    <property type="molecule type" value="Genomic_DNA"/>
</dbReference>
<evidence type="ECO:0000313" key="1">
    <source>
        <dbReference type="EMBL" id="AEV67874.1"/>
    </source>
</evidence>
<gene>
    <name evidence="1" type="ordered locus">Clocl_1213</name>
</gene>
<dbReference type="OrthoDB" id="1707599at2"/>
<dbReference type="eggNOG" id="ENOG50335N3">
    <property type="taxonomic scope" value="Bacteria"/>
</dbReference>
<evidence type="ECO:0000313" key="2">
    <source>
        <dbReference type="Proteomes" id="UP000005435"/>
    </source>
</evidence>
<dbReference type="KEGG" id="ccl:Clocl_1213"/>
<accession>G8LYX2</accession>
<dbReference type="Proteomes" id="UP000005435">
    <property type="component" value="Chromosome"/>
</dbReference>
<dbReference type="STRING" id="720554.Clocl_1213"/>
<dbReference type="AlphaFoldDB" id="G8LYX2"/>